<dbReference type="RefSeq" id="WP_157298693.1">
    <property type="nucleotide sequence ID" value="NZ_BAAAZB010000005.1"/>
</dbReference>
<comment type="caution">
    <text evidence="3">The sequence shown here is derived from an EMBL/GenBank/DDBJ whole genome shotgun (WGS) entry which is preliminary data.</text>
</comment>
<accession>A0A6N8J4G6</accession>
<keyword evidence="1" id="KW-0732">Signal</keyword>
<feature type="chain" id="PRO_5026665287" evidence="1">
    <location>
        <begin position="20"/>
        <end position="939"/>
    </location>
</feature>
<evidence type="ECO:0000259" key="2">
    <source>
        <dbReference type="Pfam" id="PF14905"/>
    </source>
</evidence>
<dbReference type="OrthoDB" id="606930at2"/>
<dbReference type="EMBL" id="WRXO01000001">
    <property type="protein sequence ID" value="MVT40060.1"/>
    <property type="molecule type" value="Genomic_DNA"/>
</dbReference>
<feature type="signal peptide" evidence="1">
    <location>
        <begin position="1"/>
        <end position="19"/>
    </location>
</feature>
<evidence type="ECO:0000256" key="1">
    <source>
        <dbReference type="SAM" id="SignalP"/>
    </source>
</evidence>
<keyword evidence="3" id="KW-0675">Receptor</keyword>
<proteinExistence type="predicted"/>
<dbReference type="Proteomes" id="UP000468388">
    <property type="component" value="Unassembled WGS sequence"/>
</dbReference>
<name>A0A6N8J4G6_9BACT</name>
<dbReference type="Gene3D" id="2.170.130.10">
    <property type="entry name" value="TonB-dependent receptor, plug domain"/>
    <property type="match status" value="1"/>
</dbReference>
<dbReference type="AlphaFoldDB" id="A0A6N8J4G6"/>
<dbReference type="SUPFAM" id="SSF49464">
    <property type="entry name" value="Carboxypeptidase regulatory domain-like"/>
    <property type="match status" value="1"/>
</dbReference>
<reference evidence="3 4" key="1">
    <citation type="submission" date="2019-12" db="EMBL/GenBank/DDBJ databases">
        <title>The draft genomic sequence of strain Chitinophaga oryziterrae JCM 16595.</title>
        <authorList>
            <person name="Zhang X."/>
        </authorList>
    </citation>
    <scope>NUCLEOTIDE SEQUENCE [LARGE SCALE GENOMIC DNA]</scope>
    <source>
        <strain evidence="3 4">JCM 16595</strain>
    </source>
</reference>
<dbReference type="Pfam" id="PF14905">
    <property type="entry name" value="OMP_b-brl_3"/>
    <property type="match status" value="1"/>
</dbReference>
<dbReference type="SUPFAM" id="SSF56935">
    <property type="entry name" value="Porins"/>
    <property type="match status" value="2"/>
</dbReference>
<dbReference type="Pfam" id="PF13620">
    <property type="entry name" value="CarboxypepD_reg"/>
    <property type="match status" value="1"/>
</dbReference>
<gene>
    <name evidence="3" type="ORF">GO495_05660</name>
</gene>
<sequence>MQKNYLLLIACCFAITAHAQKNGSVNGTVFDSIARQPVASATITLLQKKDSSLVSFTMTDNKGDFVLTGIPRGEYRLLITHVNYHNASLPVIISDAVPVVNFNTIVLYDLSKTLKEVVVTAEAPPVTLIGDTIQYNAGSFKTQPNASVEQLLKKMPGIQVNKDGTVKAQGQKVNRVLVDGKEFFGTDPKTATKNLPADAVEKVQVYDRLSDAAQLTGFDDGNSERTINLKLKQDKKKGLFGKASAGAGTSDRYEGRFNVNSFKGARQFSTIGMANNTNAEGFSFMDLMNFTGELNRQRQSGNGNLNLSLNSDDPITALMGSSNSNGIKTIRGGGFNYNNVIGNKTDFTSNYFYNRYNPYQESTVGRQYFLPDSSYYYNQHTVSDNLNNSHRLNLSADIRIDSFHSLKISPSIGYQETRNNSYSNYETLSEDKQLANQGFSNNYSSGYGTNFRNDLLFRKKFHRRGRTFSLSLQTSFNNSKSNGSLLSTNQFYSHGSSLPDYDSINQRNIVTGALNSYTARAVYTEPVFKHSLFEFSLSRSNANSRSDKVTYDYNGRSGKFDQLNTSLTNNFENTYDYTNAGLRLRTQQKQFSLAAGLNWQKAELKGKIIAGTGDSVIHKTFYNLLPSLRFKYDFTRYRNLSINYAAITKQPDISQLQPVPDITDPLNIREGNPDLKPELTHGVQLNFISVNPFKNKNLFAFFNLQETQHKIVNYDVVDTLGIKHTRPVNVNGAYNMTGNFNLGLPLRLLKGSVNFSSNMGYSKTKQFINTVSNTIGTISLGPEVRFDLNPSDKVDLSLSGGFNYYKTTYSLQAALNTSYFSQQYEGEINCQLPSRFYFTTSFTYTISSQRAKGFNASVPLWNMAISRQFLHFNRGELKLSVFDVLNENVGISRTSNQNYIEDSLIKNLQRFFLLSFTYSLSKNGLTTVRPDGGMKIIRQ</sequence>
<organism evidence="3 4">
    <name type="scientific">Chitinophaga oryziterrae</name>
    <dbReference type="NCBI Taxonomy" id="1031224"/>
    <lineage>
        <taxon>Bacteria</taxon>
        <taxon>Pseudomonadati</taxon>
        <taxon>Bacteroidota</taxon>
        <taxon>Chitinophagia</taxon>
        <taxon>Chitinophagales</taxon>
        <taxon>Chitinophagaceae</taxon>
        <taxon>Chitinophaga</taxon>
    </lineage>
</organism>
<evidence type="ECO:0000313" key="4">
    <source>
        <dbReference type="Proteomes" id="UP000468388"/>
    </source>
</evidence>
<feature type="domain" description="Outer membrane protein beta-barrel" evidence="2">
    <location>
        <begin position="459"/>
        <end position="769"/>
    </location>
</feature>
<protein>
    <submittedName>
        <fullName evidence="3">TonB-dependent receptor</fullName>
    </submittedName>
</protein>
<dbReference type="InterPro" id="IPR008969">
    <property type="entry name" value="CarboxyPept-like_regulatory"/>
</dbReference>
<dbReference type="InterPro" id="IPR041700">
    <property type="entry name" value="OMP_b-brl_3"/>
</dbReference>
<keyword evidence="4" id="KW-1185">Reference proteome</keyword>
<dbReference type="Gene3D" id="2.60.40.1120">
    <property type="entry name" value="Carboxypeptidase-like, regulatory domain"/>
    <property type="match status" value="1"/>
</dbReference>
<dbReference type="InterPro" id="IPR037066">
    <property type="entry name" value="Plug_dom_sf"/>
</dbReference>
<evidence type="ECO:0000313" key="3">
    <source>
        <dbReference type="EMBL" id="MVT40060.1"/>
    </source>
</evidence>